<dbReference type="InterPro" id="IPR011011">
    <property type="entry name" value="Znf_FYVE_PHD"/>
</dbReference>
<dbReference type="Pfam" id="PF07500">
    <property type="entry name" value="TFIIS_M"/>
    <property type="match status" value="1"/>
</dbReference>
<dbReference type="InterPro" id="IPR036575">
    <property type="entry name" value="TFIIS_cen_dom_sf"/>
</dbReference>
<dbReference type="EMBL" id="JARBJD010000038">
    <property type="protein sequence ID" value="KAK2958428.1"/>
    <property type="molecule type" value="Genomic_DNA"/>
</dbReference>
<sequence length="211" mass="23730">MTTKKTRQSNARTYCICKQPYDVGQFMIQCDICNDWYHGKCVGITPEKAETMDSYYCEKCVGKNPSGNKRQPPAAAAAEAPAKSAKDVRKEVVSHFVPMLKKAIQKTVATLKEALSPKDGSTIDAAQKSTIEGQIAKLTAFEQSDEELLKRSTEIEQAMFDAYKTEKDKNYKQQYRSIKEMMGKQEQHAIRLSYLLGEKSSESLATTTEFK</sequence>
<dbReference type="InterPro" id="IPR037869">
    <property type="entry name" value="Spp1/CFP1"/>
</dbReference>
<evidence type="ECO:0000313" key="9">
    <source>
        <dbReference type="Proteomes" id="UP001281761"/>
    </source>
</evidence>
<dbReference type="SUPFAM" id="SSF46942">
    <property type="entry name" value="Elongation factor TFIIS domain 2"/>
    <property type="match status" value="1"/>
</dbReference>
<dbReference type="Proteomes" id="UP001281761">
    <property type="component" value="Unassembled WGS sequence"/>
</dbReference>
<dbReference type="InterPro" id="IPR019787">
    <property type="entry name" value="Znf_PHD-finger"/>
</dbReference>
<evidence type="ECO:0000256" key="1">
    <source>
        <dbReference type="ARBA" id="ARBA00004123"/>
    </source>
</evidence>
<keyword evidence="9" id="KW-1185">Reference proteome</keyword>
<keyword evidence="5" id="KW-0539">Nucleus</keyword>
<dbReference type="Gene3D" id="3.30.40.10">
    <property type="entry name" value="Zinc/RING finger domain, C3HC4 (zinc finger)"/>
    <property type="match status" value="1"/>
</dbReference>
<feature type="domain" description="PHD-type" evidence="7">
    <location>
        <begin position="12"/>
        <end position="63"/>
    </location>
</feature>
<name>A0ABQ9Y3W0_9EUKA</name>
<evidence type="ECO:0000256" key="2">
    <source>
        <dbReference type="ARBA" id="ARBA00022723"/>
    </source>
</evidence>
<keyword evidence="4" id="KW-0862">Zinc</keyword>
<dbReference type="PROSITE" id="PS50016">
    <property type="entry name" value="ZF_PHD_2"/>
    <property type="match status" value="1"/>
</dbReference>
<reference evidence="8 9" key="1">
    <citation type="journal article" date="2022" name="bioRxiv">
        <title>Genomics of Preaxostyla Flagellates Illuminates Evolutionary Transitions and the Path Towards Mitochondrial Loss.</title>
        <authorList>
            <person name="Novak L.V.F."/>
            <person name="Treitli S.C."/>
            <person name="Pyrih J."/>
            <person name="Halakuc P."/>
            <person name="Pipaliya S.V."/>
            <person name="Vacek V."/>
            <person name="Brzon O."/>
            <person name="Soukal P."/>
            <person name="Eme L."/>
            <person name="Dacks J.B."/>
            <person name="Karnkowska A."/>
            <person name="Elias M."/>
            <person name="Hampl V."/>
        </authorList>
    </citation>
    <scope>NUCLEOTIDE SEQUENCE [LARGE SCALE GENOMIC DNA]</scope>
    <source>
        <strain evidence="8">NAU3</strain>
        <tissue evidence="8">Gut</tissue>
    </source>
</reference>
<dbReference type="PANTHER" id="PTHR46174">
    <property type="entry name" value="CXXC-TYPE ZINC FINGER PROTEIN 1"/>
    <property type="match status" value="1"/>
</dbReference>
<dbReference type="InterPro" id="IPR019786">
    <property type="entry name" value="Zinc_finger_PHD-type_CS"/>
</dbReference>
<comment type="caution">
    <text evidence="8">The sequence shown here is derived from an EMBL/GenBank/DDBJ whole genome shotgun (WGS) entry which is preliminary data.</text>
</comment>
<evidence type="ECO:0000256" key="6">
    <source>
        <dbReference type="PROSITE-ProRule" id="PRU00146"/>
    </source>
</evidence>
<protein>
    <recommendedName>
        <fullName evidence="7">PHD-type domain-containing protein</fullName>
    </recommendedName>
</protein>
<dbReference type="InterPro" id="IPR013083">
    <property type="entry name" value="Znf_RING/FYVE/PHD"/>
</dbReference>
<evidence type="ECO:0000256" key="5">
    <source>
        <dbReference type="ARBA" id="ARBA00023242"/>
    </source>
</evidence>
<dbReference type="PANTHER" id="PTHR46174:SF1">
    <property type="entry name" value="CXXC-TYPE ZINC FINGER PROTEIN 1"/>
    <property type="match status" value="1"/>
</dbReference>
<gene>
    <name evidence="8" type="ORF">BLNAU_6698</name>
</gene>
<evidence type="ECO:0000259" key="7">
    <source>
        <dbReference type="PROSITE" id="PS50016"/>
    </source>
</evidence>
<dbReference type="InterPro" id="IPR001965">
    <property type="entry name" value="Znf_PHD"/>
</dbReference>
<comment type="subcellular location">
    <subcellularLocation>
        <location evidence="1">Nucleus</location>
    </subcellularLocation>
</comment>
<dbReference type="InterPro" id="IPR003618">
    <property type="entry name" value="TFIIS_cen_dom"/>
</dbReference>
<evidence type="ECO:0000313" key="8">
    <source>
        <dbReference type="EMBL" id="KAK2958428.1"/>
    </source>
</evidence>
<organism evidence="8 9">
    <name type="scientific">Blattamonas nauphoetae</name>
    <dbReference type="NCBI Taxonomy" id="2049346"/>
    <lineage>
        <taxon>Eukaryota</taxon>
        <taxon>Metamonada</taxon>
        <taxon>Preaxostyla</taxon>
        <taxon>Oxymonadida</taxon>
        <taxon>Blattamonas</taxon>
    </lineage>
</organism>
<proteinExistence type="predicted"/>
<dbReference type="Gene3D" id="1.10.472.30">
    <property type="entry name" value="Transcription elongation factor S-II, central domain"/>
    <property type="match status" value="1"/>
</dbReference>
<accession>A0ABQ9Y3W0</accession>
<dbReference type="SUPFAM" id="SSF57903">
    <property type="entry name" value="FYVE/PHD zinc finger"/>
    <property type="match status" value="1"/>
</dbReference>
<dbReference type="CDD" id="cd15560">
    <property type="entry name" value="PHD2_3_BPTF"/>
    <property type="match status" value="1"/>
</dbReference>
<evidence type="ECO:0000256" key="3">
    <source>
        <dbReference type="ARBA" id="ARBA00022771"/>
    </source>
</evidence>
<dbReference type="Pfam" id="PF00628">
    <property type="entry name" value="PHD"/>
    <property type="match status" value="1"/>
</dbReference>
<keyword evidence="3 6" id="KW-0863">Zinc-finger</keyword>
<evidence type="ECO:0000256" key="4">
    <source>
        <dbReference type="ARBA" id="ARBA00022833"/>
    </source>
</evidence>
<keyword evidence="2" id="KW-0479">Metal-binding</keyword>
<dbReference type="SMART" id="SM00249">
    <property type="entry name" value="PHD"/>
    <property type="match status" value="1"/>
</dbReference>
<dbReference type="PROSITE" id="PS01359">
    <property type="entry name" value="ZF_PHD_1"/>
    <property type="match status" value="1"/>
</dbReference>